<name>A0ABQ0GPK4_9PEZI</name>
<evidence type="ECO:0000313" key="1">
    <source>
        <dbReference type="EMBL" id="GAB1319670.1"/>
    </source>
</evidence>
<evidence type="ECO:0000313" key="2">
    <source>
        <dbReference type="Proteomes" id="UP001628179"/>
    </source>
</evidence>
<dbReference type="RefSeq" id="XP_070921400.1">
    <property type="nucleotide sequence ID" value="XM_071065299.1"/>
</dbReference>
<comment type="caution">
    <text evidence="1">The sequence shown here is derived from an EMBL/GenBank/DDBJ whole genome shotgun (WGS) entry which is preliminary data.</text>
</comment>
<sequence length="66" mass="6969">MGSIPCIIARRIRPAVESGRVTSAALSDWCSDPFNRVPRGLFALILALDRLPGECMTSVTPAPSGA</sequence>
<accession>A0ABQ0GPK4</accession>
<keyword evidence="2" id="KW-1185">Reference proteome</keyword>
<organism evidence="1 2">
    <name type="scientific">Madurella fahalii</name>
    <dbReference type="NCBI Taxonomy" id="1157608"/>
    <lineage>
        <taxon>Eukaryota</taxon>
        <taxon>Fungi</taxon>
        <taxon>Dikarya</taxon>
        <taxon>Ascomycota</taxon>
        <taxon>Pezizomycotina</taxon>
        <taxon>Sordariomycetes</taxon>
        <taxon>Sordariomycetidae</taxon>
        <taxon>Sordariales</taxon>
        <taxon>Sordariales incertae sedis</taxon>
        <taxon>Madurella</taxon>
    </lineage>
</organism>
<reference evidence="1 2" key="1">
    <citation type="submission" date="2024-09" db="EMBL/GenBank/DDBJ databases">
        <title>Itraconazole resistance in Madurella fahalii resulting from another homologue of gene encoding cytochrome P450 14-alpha sterol demethylase (CYP51).</title>
        <authorList>
            <person name="Yoshioka I."/>
            <person name="Fahal A.H."/>
            <person name="Kaneko S."/>
            <person name="Yaguchi T."/>
        </authorList>
    </citation>
    <scope>NUCLEOTIDE SEQUENCE [LARGE SCALE GENOMIC DNA]</scope>
    <source>
        <strain evidence="1 2">IFM 68171</strain>
    </source>
</reference>
<dbReference type="Proteomes" id="UP001628179">
    <property type="component" value="Unassembled WGS sequence"/>
</dbReference>
<proteinExistence type="predicted"/>
<dbReference type="EMBL" id="BAAFSV010000005">
    <property type="protein sequence ID" value="GAB1319670.1"/>
    <property type="molecule type" value="Genomic_DNA"/>
</dbReference>
<dbReference type="GeneID" id="98180622"/>
<gene>
    <name evidence="1" type="ORF">MFIFM68171_09880</name>
</gene>
<protein>
    <submittedName>
        <fullName evidence="1">Uncharacterized protein</fullName>
    </submittedName>
</protein>